<accession>A0A2Z4IN55</accession>
<dbReference type="InterPro" id="IPR028362">
    <property type="entry name" value="AlgI"/>
</dbReference>
<keyword evidence="3 7" id="KW-1003">Cell membrane</keyword>
<dbReference type="AlphaFoldDB" id="A0A2Z4IN55"/>
<gene>
    <name evidence="9" type="ORF">DN752_21640</name>
</gene>
<keyword evidence="5 8" id="KW-1133">Transmembrane helix</keyword>
<comment type="subcellular location">
    <subcellularLocation>
        <location evidence="1">Cell membrane</location>
        <topology evidence="1">Multi-pass membrane protein</topology>
    </subcellularLocation>
</comment>
<organism evidence="9 10">
    <name type="scientific">Echinicola strongylocentroti</name>
    <dbReference type="NCBI Taxonomy" id="1795355"/>
    <lineage>
        <taxon>Bacteria</taxon>
        <taxon>Pseudomonadati</taxon>
        <taxon>Bacteroidota</taxon>
        <taxon>Cytophagia</taxon>
        <taxon>Cytophagales</taxon>
        <taxon>Cyclobacteriaceae</taxon>
        <taxon>Echinicola</taxon>
    </lineage>
</organism>
<feature type="transmembrane region" description="Helical" evidence="8">
    <location>
        <begin position="120"/>
        <end position="140"/>
    </location>
</feature>
<proteinExistence type="inferred from homology"/>
<dbReference type="RefSeq" id="WP_112785914.1">
    <property type="nucleotide sequence ID" value="NZ_CP030041.1"/>
</dbReference>
<keyword evidence="6 7" id="KW-0472">Membrane</keyword>
<keyword evidence="7" id="KW-0808">Transferase</keyword>
<feature type="transmembrane region" description="Helical" evidence="8">
    <location>
        <begin position="51"/>
        <end position="67"/>
    </location>
</feature>
<dbReference type="InterPro" id="IPR024194">
    <property type="entry name" value="Ac/AlaTfrase_AlgI/DltB"/>
</dbReference>
<evidence type="ECO:0000256" key="7">
    <source>
        <dbReference type="PIRNR" id="PIRNR016636"/>
    </source>
</evidence>
<dbReference type="PIRSF" id="PIRSF500217">
    <property type="entry name" value="AlgI"/>
    <property type="match status" value="1"/>
</dbReference>
<protein>
    <submittedName>
        <fullName evidence="9">MBOAT family protein</fullName>
    </submittedName>
</protein>
<keyword evidence="7" id="KW-0012">Acyltransferase</keyword>
<evidence type="ECO:0000256" key="1">
    <source>
        <dbReference type="ARBA" id="ARBA00004651"/>
    </source>
</evidence>
<sequence>MLFNSIEFAFFLPIVFFIYWLVLKNTVKGQNIWLLVASYFFYGWWDWRFLFLILFSSVVDYTIGLNLHKATKESKRKLLLFLSVFINIGFLCYFKYFNFFLDSLNEAFTLLGKPLESSRLNIILPVGISFYTFQTLSYTIDIYKRKLEPTKDIVAFFTFVSFFPQLVAGPIERASHLLPQFSRKRNFSYDKVSEGGKLMLWGLFMKVVVADRLAVYVDDVYVLLDQHSWLTLFTAHAFFAFQIYCDFAGYSLIAIGCAKLFDFHLMDNFRRPYFATSFKSFWSRWHISLSTWFKDYVYIPIGGNRQGNFRAGVNLVVTFIISGFWHGANWTYIIWGALHGFYQIMEKYVLKFKLPKAVNWLIVFSLTCLAWVFFRAPSVGDAMTVLERIVTFQGSGLYFGDKGIFLFGLMGLSILMLHDYVLEFKPDYQFLYHRSPIVRYAAIVVLMVFITTFGVFDNSQFIYFQF</sequence>
<feature type="transmembrane region" description="Helical" evidence="8">
    <location>
        <begin position="237"/>
        <end position="261"/>
    </location>
</feature>
<evidence type="ECO:0000256" key="4">
    <source>
        <dbReference type="ARBA" id="ARBA00022692"/>
    </source>
</evidence>
<evidence type="ECO:0000313" key="10">
    <source>
        <dbReference type="Proteomes" id="UP000248688"/>
    </source>
</evidence>
<dbReference type="EMBL" id="CP030041">
    <property type="protein sequence ID" value="AWW32541.1"/>
    <property type="molecule type" value="Genomic_DNA"/>
</dbReference>
<feature type="transmembrane region" description="Helical" evidence="8">
    <location>
        <begin position="437"/>
        <end position="456"/>
    </location>
</feature>
<dbReference type="PANTHER" id="PTHR13285:SF18">
    <property type="entry name" value="PROTEIN-CYSTEINE N-PALMITOYLTRANSFERASE RASP"/>
    <property type="match status" value="1"/>
</dbReference>
<dbReference type="InterPro" id="IPR004299">
    <property type="entry name" value="MBOAT_fam"/>
</dbReference>
<dbReference type="OrthoDB" id="9805788at2"/>
<evidence type="ECO:0000256" key="8">
    <source>
        <dbReference type="SAM" id="Phobius"/>
    </source>
</evidence>
<evidence type="ECO:0000256" key="6">
    <source>
        <dbReference type="ARBA" id="ARBA00023136"/>
    </source>
</evidence>
<keyword evidence="4 8" id="KW-0812">Transmembrane</keyword>
<dbReference type="GO" id="GO:0016746">
    <property type="term" value="F:acyltransferase activity"/>
    <property type="evidence" value="ECO:0007669"/>
    <property type="project" value="UniProtKB-KW"/>
</dbReference>
<feature type="transmembrane region" description="Helical" evidence="8">
    <location>
        <begin position="397"/>
        <end position="417"/>
    </location>
</feature>
<dbReference type="Proteomes" id="UP000248688">
    <property type="component" value="Chromosome"/>
</dbReference>
<evidence type="ECO:0000313" key="9">
    <source>
        <dbReference type="EMBL" id="AWW32541.1"/>
    </source>
</evidence>
<dbReference type="InterPro" id="IPR051085">
    <property type="entry name" value="MB_O-acyltransferase"/>
</dbReference>
<comment type="similarity">
    <text evidence="2 7">Belongs to the membrane-bound acyltransferase family.</text>
</comment>
<keyword evidence="10" id="KW-1185">Reference proteome</keyword>
<dbReference type="GO" id="GO:0005886">
    <property type="term" value="C:plasma membrane"/>
    <property type="evidence" value="ECO:0007669"/>
    <property type="project" value="UniProtKB-SubCell"/>
</dbReference>
<dbReference type="GO" id="GO:0042121">
    <property type="term" value="P:alginic acid biosynthetic process"/>
    <property type="evidence" value="ECO:0007669"/>
    <property type="project" value="InterPro"/>
</dbReference>
<dbReference type="KEGG" id="est:DN752_21640"/>
<dbReference type="PANTHER" id="PTHR13285">
    <property type="entry name" value="ACYLTRANSFERASE"/>
    <property type="match status" value="1"/>
</dbReference>
<evidence type="ECO:0000256" key="2">
    <source>
        <dbReference type="ARBA" id="ARBA00010323"/>
    </source>
</evidence>
<feature type="transmembrane region" description="Helical" evidence="8">
    <location>
        <begin position="6"/>
        <end position="23"/>
    </location>
</feature>
<name>A0A2Z4IN55_9BACT</name>
<feature type="transmembrane region" description="Helical" evidence="8">
    <location>
        <begin position="79"/>
        <end position="100"/>
    </location>
</feature>
<dbReference type="PIRSF" id="PIRSF016636">
    <property type="entry name" value="AlgI_DltB"/>
    <property type="match status" value="1"/>
</dbReference>
<feature type="transmembrane region" description="Helical" evidence="8">
    <location>
        <begin position="315"/>
        <end position="337"/>
    </location>
</feature>
<evidence type="ECO:0000256" key="5">
    <source>
        <dbReference type="ARBA" id="ARBA00022989"/>
    </source>
</evidence>
<reference evidence="9 10" key="1">
    <citation type="submission" date="2018-06" db="EMBL/GenBank/DDBJ databases">
        <title>Echinicola strongylocentroti sp. nov., isolated from a sea urchin Strongylocentrotus intermedius.</title>
        <authorList>
            <person name="Bae S.S."/>
        </authorList>
    </citation>
    <scope>NUCLEOTIDE SEQUENCE [LARGE SCALE GENOMIC DNA]</scope>
    <source>
        <strain evidence="9 10">MEBiC08714</strain>
    </source>
</reference>
<feature type="transmembrane region" description="Helical" evidence="8">
    <location>
        <begin position="357"/>
        <end position="376"/>
    </location>
</feature>
<dbReference type="Pfam" id="PF03062">
    <property type="entry name" value="MBOAT"/>
    <property type="match status" value="1"/>
</dbReference>
<evidence type="ECO:0000256" key="3">
    <source>
        <dbReference type="ARBA" id="ARBA00022475"/>
    </source>
</evidence>